<evidence type="ECO:0000313" key="3">
    <source>
        <dbReference type="EMBL" id="KZV90487.1"/>
    </source>
</evidence>
<gene>
    <name evidence="3" type="ORF">EXIGLDRAFT_616922</name>
    <name evidence="2" type="ORF">EXIGLDRAFT_627204</name>
</gene>
<protein>
    <submittedName>
        <fullName evidence="3">Uncharacterized protein</fullName>
    </submittedName>
</protein>
<evidence type="ECO:0000313" key="2">
    <source>
        <dbReference type="EMBL" id="KZV82307.1"/>
    </source>
</evidence>
<dbReference type="EMBL" id="KV426048">
    <property type="protein sequence ID" value="KZV90487.1"/>
    <property type="molecule type" value="Genomic_DNA"/>
</dbReference>
<dbReference type="Proteomes" id="UP000077266">
    <property type="component" value="Unassembled WGS sequence"/>
</dbReference>
<organism evidence="3 4">
    <name type="scientific">Exidia glandulosa HHB12029</name>
    <dbReference type="NCBI Taxonomy" id="1314781"/>
    <lineage>
        <taxon>Eukaryota</taxon>
        <taxon>Fungi</taxon>
        <taxon>Dikarya</taxon>
        <taxon>Basidiomycota</taxon>
        <taxon>Agaricomycotina</taxon>
        <taxon>Agaricomycetes</taxon>
        <taxon>Auriculariales</taxon>
        <taxon>Exidiaceae</taxon>
        <taxon>Exidia</taxon>
    </lineage>
</organism>
<evidence type="ECO:0000313" key="4">
    <source>
        <dbReference type="Proteomes" id="UP000077266"/>
    </source>
</evidence>
<dbReference type="STRING" id="1314781.A0A165GGJ7"/>
<name>A0A165GGJ7_EXIGL</name>
<feature type="region of interest" description="Disordered" evidence="1">
    <location>
        <begin position="67"/>
        <end position="86"/>
    </location>
</feature>
<dbReference type="OrthoDB" id="10249888at2759"/>
<proteinExistence type="predicted"/>
<accession>A0A165GGJ7</accession>
<dbReference type="AlphaFoldDB" id="A0A165GGJ7"/>
<evidence type="ECO:0000256" key="1">
    <source>
        <dbReference type="SAM" id="MobiDB-lite"/>
    </source>
</evidence>
<dbReference type="EMBL" id="KV426332">
    <property type="protein sequence ID" value="KZV82307.1"/>
    <property type="molecule type" value="Genomic_DNA"/>
</dbReference>
<feature type="compositionally biased region" description="Basic residues" evidence="1">
    <location>
        <begin position="77"/>
        <end position="86"/>
    </location>
</feature>
<sequence length="86" mass="9675">MYSRSLVFGLQMTHLVGGPTISLEEARRIETVSLIVDLDQTTIVHATVDPTVGEWIYQGSAWEFYKNEPPDKTGTHPSRRTRTGMP</sequence>
<reference evidence="3 4" key="1">
    <citation type="journal article" date="2016" name="Mol. Biol. Evol.">
        <title>Comparative Genomics of Early-Diverging Mushroom-Forming Fungi Provides Insights into the Origins of Lignocellulose Decay Capabilities.</title>
        <authorList>
            <person name="Nagy L.G."/>
            <person name="Riley R."/>
            <person name="Tritt A."/>
            <person name="Adam C."/>
            <person name="Daum C."/>
            <person name="Floudas D."/>
            <person name="Sun H."/>
            <person name="Yadav J.S."/>
            <person name="Pangilinan J."/>
            <person name="Larsson K.H."/>
            <person name="Matsuura K."/>
            <person name="Barry K."/>
            <person name="Labutti K."/>
            <person name="Kuo R."/>
            <person name="Ohm R.A."/>
            <person name="Bhattacharya S.S."/>
            <person name="Shirouzu T."/>
            <person name="Yoshinaga Y."/>
            <person name="Martin F.M."/>
            <person name="Grigoriev I.V."/>
            <person name="Hibbett D.S."/>
        </authorList>
    </citation>
    <scope>NUCLEOTIDE SEQUENCE [LARGE SCALE GENOMIC DNA]</scope>
    <source>
        <strain evidence="3 4">HHB12029</strain>
    </source>
</reference>
<keyword evidence="4" id="KW-1185">Reference proteome</keyword>